<dbReference type="HOGENOM" id="CLU_366422_0_0_1"/>
<dbReference type="VEuPathDB" id="FungiDB:PLEOSDRAFT_154700"/>
<feature type="region of interest" description="Disordered" evidence="1">
    <location>
        <begin position="742"/>
        <end position="761"/>
    </location>
</feature>
<evidence type="ECO:0000259" key="2">
    <source>
        <dbReference type="Pfam" id="PF17667"/>
    </source>
</evidence>
<gene>
    <name evidence="3" type="ORF">PLEOSDRAFT_154700</name>
</gene>
<reference evidence="4" key="1">
    <citation type="journal article" date="2014" name="Proc. Natl. Acad. Sci. U.S.A.">
        <title>Extensive sampling of basidiomycete genomes demonstrates inadequacy of the white-rot/brown-rot paradigm for wood decay fungi.</title>
        <authorList>
            <person name="Riley R."/>
            <person name="Salamov A.A."/>
            <person name="Brown D.W."/>
            <person name="Nagy L.G."/>
            <person name="Floudas D."/>
            <person name="Held B.W."/>
            <person name="Levasseur A."/>
            <person name="Lombard V."/>
            <person name="Morin E."/>
            <person name="Otillar R."/>
            <person name="Lindquist E.A."/>
            <person name="Sun H."/>
            <person name="LaButti K.M."/>
            <person name="Schmutz J."/>
            <person name="Jabbour D."/>
            <person name="Luo H."/>
            <person name="Baker S.E."/>
            <person name="Pisabarro A.G."/>
            <person name="Walton J.D."/>
            <person name="Blanchette R.A."/>
            <person name="Henrissat B."/>
            <person name="Martin F."/>
            <person name="Cullen D."/>
            <person name="Hibbett D.S."/>
            <person name="Grigoriev I.V."/>
        </authorList>
    </citation>
    <scope>NUCLEOTIDE SEQUENCE [LARGE SCALE GENOMIC DNA]</scope>
    <source>
        <strain evidence="4">PC15</strain>
    </source>
</reference>
<sequence length="761" mass="86164">MHHHRIAIPTAPATVGSEVRPDVIALALARNMKTPKTSKDTHKHPKTSKNIQKHPKISRNIQVMSTQRVESRGAETLLRSTRSTRMSLAKLRGAMKSMQDVQPLCRGLVALLRASRTHGRAVSRRRDADAPWVVAAARIAATRQDTRRRSGGQTSYPPHYCSPSYSCPAGLRTSEEFDWIKDIVGLLLFVYTLYSPRPDLPSRDPTISLAHNDDIFAAPTWNIDVGNKVYKNCQIVFVGQPWTRMTWVAKAGDDVDPTMIKDPYRDVRTRFKEGDMYKILHEHGSVPGFACFEREYEVESTPGVPIAVTMYQLTRRKTRLIMKTCGLPLTKCKNDVDFFKGMCDVLEAHRWMVSERKLLHRDISDANIVVEVKDAPKIKKLKGLKRPVFINDVLHGTVKADPMARLIAMDNCANLAATAQAEEKDDEDEPLRYRTMSSLIYRLSCLLTTSSGLLSDFAVVPMPNFKSDISGKYQQAYRDDTSDLKALSDSNGTTHGSRLSRKLKADYEADPSRRFDDFEHHPRHDADSVYWCIVVFVLLAKFLHSDIVEENHGLRDIWLSIAEHEIGKTDDKLSSVITLNKWDKWLHKDLGFVFKLMVPLTRQFRPEWALLSPTPDPLHLHEAMQRLILEHVNTWETKELNVQLDTHTPRSYPKVERVPKAPGHHYPITGQIHRASSLGKRVSHTLAGPGPKSRSLSPVFLHFYSYPCIPGRRKTNIRLPDGPLPPLPPLGMAWATLFGPSQPLLHSSEDDYGDEDEETSD</sequence>
<feature type="domain" description="Fungal-type protein kinase" evidence="2">
    <location>
        <begin position="314"/>
        <end position="374"/>
    </location>
</feature>
<feature type="compositionally biased region" description="Basic residues" evidence="1">
    <location>
        <begin position="41"/>
        <end position="53"/>
    </location>
</feature>
<dbReference type="Pfam" id="PF17667">
    <property type="entry name" value="Pkinase_fungal"/>
    <property type="match status" value="1"/>
</dbReference>
<dbReference type="EMBL" id="KL198006">
    <property type="protein sequence ID" value="KDQ29979.1"/>
    <property type="molecule type" value="Genomic_DNA"/>
</dbReference>
<feature type="region of interest" description="Disordered" evidence="1">
    <location>
        <begin position="31"/>
        <end position="53"/>
    </location>
</feature>
<evidence type="ECO:0000313" key="4">
    <source>
        <dbReference type="Proteomes" id="UP000027073"/>
    </source>
</evidence>
<dbReference type="InterPro" id="IPR040976">
    <property type="entry name" value="Pkinase_fungal"/>
</dbReference>
<dbReference type="Proteomes" id="UP000027073">
    <property type="component" value="Unassembled WGS sequence"/>
</dbReference>
<protein>
    <recommendedName>
        <fullName evidence="2">Fungal-type protein kinase domain-containing protein</fullName>
    </recommendedName>
</protein>
<name>A0A067NPY1_PLEO1</name>
<evidence type="ECO:0000256" key="1">
    <source>
        <dbReference type="SAM" id="MobiDB-lite"/>
    </source>
</evidence>
<proteinExistence type="predicted"/>
<accession>A0A067NPY1</accession>
<dbReference type="AlphaFoldDB" id="A0A067NPY1"/>
<evidence type="ECO:0000313" key="3">
    <source>
        <dbReference type="EMBL" id="KDQ29979.1"/>
    </source>
</evidence>
<dbReference type="InParanoid" id="A0A067NPY1"/>
<feature type="compositionally biased region" description="Acidic residues" evidence="1">
    <location>
        <begin position="750"/>
        <end position="761"/>
    </location>
</feature>
<organism evidence="3 4">
    <name type="scientific">Pleurotus ostreatus (strain PC15)</name>
    <name type="common">Oyster mushroom</name>
    <dbReference type="NCBI Taxonomy" id="1137138"/>
    <lineage>
        <taxon>Eukaryota</taxon>
        <taxon>Fungi</taxon>
        <taxon>Dikarya</taxon>
        <taxon>Basidiomycota</taxon>
        <taxon>Agaricomycotina</taxon>
        <taxon>Agaricomycetes</taxon>
        <taxon>Agaricomycetidae</taxon>
        <taxon>Agaricales</taxon>
        <taxon>Pleurotineae</taxon>
        <taxon>Pleurotaceae</taxon>
        <taxon>Pleurotus</taxon>
    </lineage>
</organism>